<evidence type="ECO:0000313" key="4">
    <source>
        <dbReference type="Proteomes" id="UP000305730"/>
    </source>
</evidence>
<keyword evidence="1" id="KW-0732">Signal</keyword>
<proteinExistence type="predicted"/>
<comment type="caution">
    <text evidence="3">The sequence shown here is derived from an EMBL/GenBank/DDBJ whole genome shotgun (WGS) entry which is preliminary data.</text>
</comment>
<keyword evidence="4" id="KW-1185">Reference proteome</keyword>
<dbReference type="OrthoDB" id="6284560at2"/>
<evidence type="ECO:0000313" key="2">
    <source>
        <dbReference type="EMBL" id="TMP40259.1"/>
    </source>
</evidence>
<protein>
    <recommendedName>
        <fullName evidence="6">Auto-transporter adhesin head GIN domain-containing protein</fullName>
    </recommendedName>
</protein>
<accession>A0A5S3XQU1</accession>
<gene>
    <name evidence="3" type="ORF">CWB96_12865</name>
    <name evidence="2" type="ORF">CWB97_19180</name>
</gene>
<evidence type="ECO:0008006" key="6">
    <source>
        <dbReference type="Google" id="ProtNLM"/>
    </source>
</evidence>
<sequence>MTHHQRKWAAVCFAIASLSSGYTVAHSEAPNIQSVSAPTNTTSLWASPVSCHTDPSALSRAIYNSRWSTRTTRFVISGQCHGPIVIHKRDIEISNDAQQSGSIRLLTDSTSLHDQAPKEAVKVVNSTVELNNITIEIEANSRAFTVTQSSVVTLRGVASNVQPSSEKLPYPFVINDNSTGYISDSAGSGFEVSGSSVVEFNAGNKDHVVNVLDTSMARSVAQNQFESVQVSGNGYFLADNKTHIESLMVWGKASAEVNRESSVAQLQMGGQTLFAAYRNSSITGPYFLYGNVVFELEHSTASNWVSIDKPQSILIGNNATVNGTLYPSWSWAGQDGNEP</sequence>
<dbReference type="EMBL" id="PNCK01000086">
    <property type="protein sequence ID" value="TMP40259.1"/>
    <property type="molecule type" value="Genomic_DNA"/>
</dbReference>
<dbReference type="Proteomes" id="UP000305730">
    <property type="component" value="Unassembled WGS sequence"/>
</dbReference>
<evidence type="ECO:0000313" key="3">
    <source>
        <dbReference type="EMBL" id="TMP57989.1"/>
    </source>
</evidence>
<organism evidence="3 5">
    <name type="scientific">Pseudoalteromonas citrea</name>
    <dbReference type="NCBI Taxonomy" id="43655"/>
    <lineage>
        <taxon>Bacteria</taxon>
        <taxon>Pseudomonadati</taxon>
        <taxon>Pseudomonadota</taxon>
        <taxon>Gammaproteobacteria</taxon>
        <taxon>Alteromonadales</taxon>
        <taxon>Pseudoalteromonadaceae</taxon>
        <taxon>Pseudoalteromonas</taxon>
    </lineage>
</organism>
<evidence type="ECO:0000256" key="1">
    <source>
        <dbReference type="SAM" id="SignalP"/>
    </source>
</evidence>
<feature type="signal peptide" evidence="1">
    <location>
        <begin position="1"/>
        <end position="25"/>
    </location>
</feature>
<dbReference type="Proteomes" id="UP000307706">
    <property type="component" value="Unassembled WGS sequence"/>
</dbReference>
<reference evidence="3" key="3">
    <citation type="submission" date="2019-09" db="EMBL/GenBank/DDBJ databases">
        <title>Co-occurence of chitin degradation, pigmentation and bioactivity in marine Pseudoalteromonas.</title>
        <authorList>
            <person name="Sonnenschein E.C."/>
            <person name="Bech P.K."/>
        </authorList>
    </citation>
    <scope>NUCLEOTIDE SEQUENCE</scope>
    <source>
        <strain evidence="3">S2231</strain>
    </source>
</reference>
<evidence type="ECO:0000313" key="5">
    <source>
        <dbReference type="Proteomes" id="UP000307706"/>
    </source>
</evidence>
<dbReference type="EMBL" id="PNCL01000061">
    <property type="protein sequence ID" value="TMP57989.1"/>
    <property type="molecule type" value="Genomic_DNA"/>
</dbReference>
<reference evidence="4 5" key="2">
    <citation type="submission" date="2019-06" db="EMBL/GenBank/DDBJ databases">
        <title>Co-occurence of chitin degradation, pigmentation and bioactivity in marine Pseudoalteromonas.</title>
        <authorList>
            <person name="Sonnenschein E.C."/>
            <person name="Bech P.K."/>
        </authorList>
    </citation>
    <scope>NUCLEOTIDE SEQUENCE [LARGE SCALE GENOMIC DNA]</scope>
    <source>
        <strain evidence="5">S2231</strain>
        <strain evidence="2 4">S2233</strain>
    </source>
</reference>
<reference evidence="3 5" key="1">
    <citation type="submission" date="2017-12" db="EMBL/GenBank/DDBJ databases">
        <authorList>
            <person name="Paulsen S."/>
            <person name="Gram L.K."/>
        </authorList>
    </citation>
    <scope>NUCLEOTIDE SEQUENCE [LARGE SCALE GENOMIC DNA]</scope>
    <source>
        <strain evidence="3 5">S2231</strain>
        <strain evidence="2">S2233</strain>
    </source>
</reference>
<feature type="chain" id="PRO_5024381424" description="Auto-transporter adhesin head GIN domain-containing protein" evidence="1">
    <location>
        <begin position="26"/>
        <end position="339"/>
    </location>
</feature>
<dbReference type="RefSeq" id="WP_138598241.1">
    <property type="nucleotide sequence ID" value="NZ_PNCK01000086.1"/>
</dbReference>
<name>A0A5S3XQU1_9GAMM</name>
<dbReference type="AlphaFoldDB" id="A0A5S3XQU1"/>